<dbReference type="Gene3D" id="1.10.287.500">
    <property type="entry name" value="Helix hairpin bin"/>
    <property type="match status" value="1"/>
</dbReference>
<gene>
    <name evidence="1" type="ORF">OCOJLMKI_4305</name>
</gene>
<organism evidence="1 2">
    <name type="scientific">Methylobacterium iners</name>
    <dbReference type="NCBI Taxonomy" id="418707"/>
    <lineage>
        <taxon>Bacteria</taxon>
        <taxon>Pseudomonadati</taxon>
        <taxon>Pseudomonadota</taxon>
        <taxon>Alphaproteobacteria</taxon>
        <taxon>Hyphomicrobiales</taxon>
        <taxon>Methylobacteriaceae</taxon>
        <taxon>Methylobacterium</taxon>
    </lineage>
</organism>
<dbReference type="Pfam" id="PF04344">
    <property type="entry name" value="CheZ"/>
    <property type="match status" value="1"/>
</dbReference>
<reference evidence="1" key="1">
    <citation type="journal article" date="2021" name="Front. Microbiol.">
        <title>Comprehensive Comparative Genomics and Phenotyping of Methylobacterium Species.</title>
        <authorList>
            <person name="Alessa O."/>
            <person name="Ogura Y."/>
            <person name="Fujitani Y."/>
            <person name="Takami H."/>
            <person name="Hayashi T."/>
            <person name="Sahin N."/>
            <person name="Tani A."/>
        </authorList>
    </citation>
    <scope>NUCLEOTIDE SEQUENCE</scope>
    <source>
        <strain evidence="1">DSM 19015</strain>
    </source>
</reference>
<name>A0ABQ4S5P2_9HYPH</name>
<dbReference type="SUPFAM" id="SSF75708">
    <property type="entry name" value="Chemotaxis phosphatase CheZ"/>
    <property type="match status" value="1"/>
</dbReference>
<proteinExistence type="predicted"/>
<keyword evidence="2" id="KW-1185">Reference proteome</keyword>
<evidence type="ECO:0008006" key="3">
    <source>
        <dbReference type="Google" id="ProtNLM"/>
    </source>
</evidence>
<comment type="caution">
    <text evidence="1">The sequence shown here is derived from an EMBL/GenBank/DDBJ whole genome shotgun (WGS) entry which is preliminary data.</text>
</comment>
<dbReference type="RefSeq" id="WP_238246164.1">
    <property type="nucleotide sequence ID" value="NZ_BPQP01000076.1"/>
</dbReference>
<evidence type="ECO:0000313" key="2">
    <source>
        <dbReference type="Proteomes" id="UP001055125"/>
    </source>
</evidence>
<dbReference type="EMBL" id="BPQP01000076">
    <property type="protein sequence ID" value="GJD97077.1"/>
    <property type="molecule type" value="Genomic_DNA"/>
</dbReference>
<dbReference type="InterPro" id="IPR007439">
    <property type="entry name" value="Chemotax_Pase_CheZ"/>
</dbReference>
<accession>A0ABQ4S5P2</accession>
<sequence>MNTKRYRIEDSLGLAAPVPVAAGAAASPEAVALNNTRLDEIMSAIQDLRRVTQTSTVETVEACRRELSEAFAMRSELDVMKEAITRTKQEIATLYRSDNSGQGMKRVAGELDAVVDSTERATSAILGAIEEIETNASMLRAMRQSAAGRENIDAILERVVVAYEACNFQDLTGQRINKIISVLKFIEEHLDRMIEAWGGLDTFKDMLGVHPTGPNIDDEKSLLNGPKLEDDIGHVDQSDIDSLFD</sequence>
<dbReference type="Proteomes" id="UP001055125">
    <property type="component" value="Unassembled WGS sequence"/>
</dbReference>
<reference evidence="1" key="2">
    <citation type="submission" date="2021-08" db="EMBL/GenBank/DDBJ databases">
        <authorList>
            <person name="Tani A."/>
            <person name="Ola A."/>
            <person name="Ogura Y."/>
            <person name="Katsura K."/>
            <person name="Hayashi T."/>
        </authorList>
    </citation>
    <scope>NUCLEOTIDE SEQUENCE</scope>
    <source>
        <strain evidence="1">DSM 19015</strain>
    </source>
</reference>
<evidence type="ECO:0000313" key="1">
    <source>
        <dbReference type="EMBL" id="GJD97077.1"/>
    </source>
</evidence>
<protein>
    <recommendedName>
        <fullName evidence="3">Chemotaxis protein</fullName>
    </recommendedName>
</protein>